<gene>
    <name evidence="1" type="ORF">K1T71_009858</name>
</gene>
<protein>
    <submittedName>
        <fullName evidence="1">Uncharacterized protein</fullName>
    </submittedName>
</protein>
<proteinExistence type="predicted"/>
<evidence type="ECO:0000313" key="2">
    <source>
        <dbReference type="Proteomes" id="UP000824533"/>
    </source>
</evidence>
<evidence type="ECO:0000313" key="1">
    <source>
        <dbReference type="EMBL" id="KAJ0174750.1"/>
    </source>
</evidence>
<accession>A0ACC1CT09</accession>
<keyword evidence="2" id="KW-1185">Reference proteome</keyword>
<comment type="caution">
    <text evidence="1">The sequence shown here is derived from an EMBL/GenBank/DDBJ whole genome shotgun (WGS) entry which is preliminary data.</text>
</comment>
<name>A0ACC1CT09_9NEOP</name>
<reference evidence="1 2" key="1">
    <citation type="journal article" date="2021" name="Front. Genet.">
        <title>Chromosome-Level Genome Assembly Reveals Significant Gene Expansion in the Toll and IMD Signaling Pathways of Dendrolimus kikuchii.</title>
        <authorList>
            <person name="Zhou J."/>
            <person name="Wu P."/>
            <person name="Xiong Z."/>
            <person name="Liu N."/>
            <person name="Zhao N."/>
            <person name="Ji M."/>
            <person name="Qiu Y."/>
            <person name="Yang B."/>
        </authorList>
    </citation>
    <scope>NUCLEOTIDE SEQUENCE [LARGE SCALE GENOMIC DNA]</scope>
    <source>
        <strain evidence="1">Ann1</strain>
    </source>
</reference>
<dbReference type="EMBL" id="CM034403">
    <property type="protein sequence ID" value="KAJ0174750.1"/>
    <property type="molecule type" value="Genomic_DNA"/>
</dbReference>
<organism evidence="1 2">
    <name type="scientific">Dendrolimus kikuchii</name>
    <dbReference type="NCBI Taxonomy" id="765133"/>
    <lineage>
        <taxon>Eukaryota</taxon>
        <taxon>Metazoa</taxon>
        <taxon>Ecdysozoa</taxon>
        <taxon>Arthropoda</taxon>
        <taxon>Hexapoda</taxon>
        <taxon>Insecta</taxon>
        <taxon>Pterygota</taxon>
        <taxon>Neoptera</taxon>
        <taxon>Endopterygota</taxon>
        <taxon>Lepidoptera</taxon>
        <taxon>Glossata</taxon>
        <taxon>Ditrysia</taxon>
        <taxon>Bombycoidea</taxon>
        <taxon>Lasiocampidae</taxon>
        <taxon>Dendrolimus</taxon>
    </lineage>
</organism>
<sequence length="948" mass="107053">MPIKVGINGFGRIGRICLRTFFQNSDVVVSAINDPAIDAEYICYLIKFDSTHGNFKGIITLNGDSIEIDDQTIKIFHEKLPSNIPWQAAGVEYVVEASGMFTSLEKASGHLASDSVKRVLVTAPSIDVPMIILGVNEDKLKPVHKVMSCTSSTLYCLAPIIKILEDHFGVAEGFITSIHAMTPSLKPLDGLCLRGKHWRDHRSIHENIIPATTGACKALGKIIPEIKDKMTGLAFRVPIVDVSVLDITIRLNMNTSLPEIIQNIEKASKFKMRNIIKISREEAVSSDFVGDSHSCILDVGSSLQLTPNFFKLICWYENEYSYACRVVNSIMFSENQIYKFQLPSKLTYVRPRLFKKQDVLLQTEIPNRDCSSEVNSKILCSISQDAGFKQKLPHRATVLRKPFSSYYSGTLKTPLSTREPKPKNEIFKIWNDSPETKGPSAVVTHKQNRSAFFHSCVYLAQNAQKTESIKAKERLENAKREFTKMVNITENLLKKSYSNKMQLNSQLSISKNNSHENSAEKTKLEPSNDEQNKIIPCVCYVTQNSENSNNSMMSFDNNKNRESVQSNHCYDLNNSDYSNLSMNRCNSKINRTPTDSDNLIFKQPDNNNNVRSSNCHKTDAESADRIQRPKSEENINKKAIFKEQLTKTVNKLINGLSQNIQVQCALSYNGGFSGTYANKRKHEKYVTNNKKNSVKVNQDIKFDNTVTSTKAKVINDMNSVKEVPNNSISEEQAVSKPPDKTELIANFIEKKSDNIRIIDEELKKRNIVLVDQNKIKNWREPVIFNPDFDSLATKKKYCKDTELNKKILKGLSRFAPEPVVIVSQDVSRCASPDTIATLSNGDGNRIKQDIYDKLDSASATDSNNSFEVKERKSQVLQIADLTSSLEDLARLDKICRIIEISDELSDQLFSALDKDANKFETKKWSFKDLCERIKLDEFCSRVFEKSVG</sequence>
<dbReference type="Proteomes" id="UP000824533">
    <property type="component" value="Linkage Group LG17"/>
</dbReference>